<dbReference type="SUPFAM" id="SSF53383">
    <property type="entry name" value="PLP-dependent transferases"/>
    <property type="match status" value="1"/>
</dbReference>
<dbReference type="GO" id="GO:0016740">
    <property type="term" value="F:transferase activity"/>
    <property type="evidence" value="ECO:0007669"/>
    <property type="project" value="UniProtKB-KW"/>
</dbReference>
<sequence>MGQLEKQLASVLNKRQQIAKRRQLVVNSPTAIDFSSNDFLGLAQNTALRQRYLNELESMETILGSTGSRLLDGNSQYAFDLERQIAQFHRADTALLFNSGFDANTGLLSTLPQKGDIVIYDELIHASVHEGMRVSRAGRLIPFKHSNVTDLDRVLTEIGSTDKNVFIAVETVYSMDGDVVPLVEIVQLLRKYWPKKENGYIIVDEAHATGVYGENGRGVVCQLGLEKEIFARLHTFGKSLASNGAAVLGSNTLRDYLINYARPLIYSTFMSFNSLASVKCAYDILECGETQEIQTHLHNITRQFREAIQLPTGTLLPSDSPIQGIVLNGNAPVRALAGYLNKRGFIVKPICSPTVPKGQERVRICLHGHNTAEQVDALVASVHQFFNVQKSNMVASSTSVSNTLEPAKL</sequence>
<evidence type="ECO:0000313" key="7">
    <source>
        <dbReference type="Proteomes" id="UP001209540"/>
    </source>
</evidence>
<dbReference type="Gene3D" id="3.90.1150.10">
    <property type="entry name" value="Aspartate Aminotransferase, domain 1"/>
    <property type="match status" value="1"/>
</dbReference>
<comment type="cofactor">
    <cofactor evidence="1">
        <name>pyridoxal 5'-phosphate</name>
        <dbReference type="ChEBI" id="CHEBI:597326"/>
    </cofactor>
</comment>
<accession>A0AAD5JNM1</accession>
<dbReference type="EMBL" id="JAIXMP010000043">
    <property type="protein sequence ID" value="KAI9247201.1"/>
    <property type="molecule type" value="Genomic_DNA"/>
</dbReference>
<evidence type="ECO:0000256" key="3">
    <source>
        <dbReference type="ARBA" id="ARBA00022679"/>
    </source>
</evidence>
<dbReference type="GO" id="GO:0030170">
    <property type="term" value="F:pyridoxal phosphate binding"/>
    <property type="evidence" value="ECO:0007669"/>
    <property type="project" value="InterPro"/>
</dbReference>
<evidence type="ECO:0000259" key="5">
    <source>
        <dbReference type="Pfam" id="PF00155"/>
    </source>
</evidence>
<dbReference type="InterPro" id="IPR015422">
    <property type="entry name" value="PyrdxlP-dep_Trfase_small"/>
</dbReference>
<dbReference type="Pfam" id="PF00155">
    <property type="entry name" value="Aminotran_1_2"/>
    <property type="match status" value="1"/>
</dbReference>
<dbReference type="PANTHER" id="PTHR13693:SF77">
    <property type="entry name" value="8-AMINO-7-OXONONANOATE SYNTHASE"/>
    <property type="match status" value="1"/>
</dbReference>
<keyword evidence="7" id="KW-1185">Reference proteome</keyword>
<feature type="domain" description="Aminotransferase class I/classII large" evidence="5">
    <location>
        <begin position="31"/>
        <end position="381"/>
    </location>
</feature>
<evidence type="ECO:0000256" key="1">
    <source>
        <dbReference type="ARBA" id="ARBA00001933"/>
    </source>
</evidence>
<comment type="similarity">
    <text evidence="2">Belongs to the class-II pyridoxal-phosphate-dependent aminotransferase family. BioF subfamily.</text>
</comment>
<dbReference type="AlphaFoldDB" id="A0AAD5JNM1"/>
<keyword evidence="4" id="KW-0663">Pyridoxal phosphate</keyword>
<gene>
    <name evidence="6" type="ORF">BDA99DRAFT_526362</name>
</gene>
<protein>
    <submittedName>
        <fullName evidence="6">Pyridoxal phosphate-dependent transferase</fullName>
    </submittedName>
</protein>
<evidence type="ECO:0000256" key="2">
    <source>
        <dbReference type="ARBA" id="ARBA00010008"/>
    </source>
</evidence>
<dbReference type="InterPro" id="IPR015424">
    <property type="entry name" value="PyrdxlP-dep_Trfase"/>
</dbReference>
<dbReference type="InterPro" id="IPR015421">
    <property type="entry name" value="PyrdxlP-dep_Trfase_major"/>
</dbReference>
<organism evidence="6 7">
    <name type="scientific">Phascolomyces articulosus</name>
    <dbReference type="NCBI Taxonomy" id="60185"/>
    <lineage>
        <taxon>Eukaryota</taxon>
        <taxon>Fungi</taxon>
        <taxon>Fungi incertae sedis</taxon>
        <taxon>Mucoromycota</taxon>
        <taxon>Mucoromycotina</taxon>
        <taxon>Mucoromycetes</taxon>
        <taxon>Mucorales</taxon>
        <taxon>Lichtheimiaceae</taxon>
        <taxon>Phascolomyces</taxon>
    </lineage>
</organism>
<dbReference type="InterPro" id="IPR004839">
    <property type="entry name" value="Aminotransferase_I/II_large"/>
</dbReference>
<reference evidence="6" key="2">
    <citation type="submission" date="2023-02" db="EMBL/GenBank/DDBJ databases">
        <authorList>
            <consortium name="DOE Joint Genome Institute"/>
            <person name="Mondo S.J."/>
            <person name="Chang Y."/>
            <person name="Wang Y."/>
            <person name="Ahrendt S."/>
            <person name="Andreopoulos W."/>
            <person name="Barry K."/>
            <person name="Beard J."/>
            <person name="Benny G.L."/>
            <person name="Blankenship S."/>
            <person name="Bonito G."/>
            <person name="Cuomo C."/>
            <person name="Desiro A."/>
            <person name="Gervers K.A."/>
            <person name="Hundley H."/>
            <person name="Kuo A."/>
            <person name="LaButti K."/>
            <person name="Lang B.F."/>
            <person name="Lipzen A."/>
            <person name="O'Donnell K."/>
            <person name="Pangilinan J."/>
            <person name="Reynolds N."/>
            <person name="Sandor L."/>
            <person name="Smith M.W."/>
            <person name="Tsang A."/>
            <person name="Grigoriev I.V."/>
            <person name="Stajich J.E."/>
            <person name="Spatafora J.W."/>
        </authorList>
    </citation>
    <scope>NUCLEOTIDE SEQUENCE</scope>
    <source>
        <strain evidence="6">RSA 2281</strain>
    </source>
</reference>
<name>A0AAD5JNM1_9FUNG</name>
<proteinExistence type="inferred from homology"/>
<comment type="caution">
    <text evidence="6">The sequence shown here is derived from an EMBL/GenBank/DDBJ whole genome shotgun (WGS) entry which is preliminary data.</text>
</comment>
<dbReference type="Gene3D" id="3.40.640.10">
    <property type="entry name" value="Type I PLP-dependent aspartate aminotransferase-like (Major domain)"/>
    <property type="match status" value="1"/>
</dbReference>
<dbReference type="PANTHER" id="PTHR13693">
    <property type="entry name" value="CLASS II AMINOTRANSFERASE/8-AMINO-7-OXONONANOATE SYNTHASE"/>
    <property type="match status" value="1"/>
</dbReference>
<dbReference type="Proteomes" id="UP001209540">
    <property type="component" value="Unassembled WGS sequence"/>
</dbReference>
<evidence type="ECO:0000256" key="4">
    <source>
        <dbReference type="ARBA" id="ARBA00022898"/>
    </source>
</evidence>
<dbReference type="InterPro" id="IPR050087">
    <property type="entry name" value="AON_synthase_class-II"/>
</dbReference>
<evidence type="ECO:0000313" key="6">
    <source>
        <dbReference type="EMBL" id="KAI9247201.1"/>
    </source>
</evidence>
<reference evidence="6" key="1">
    <citation type="journal article" date="2022" name="IScience">
        <title>Evolution of zygomycete secretomes and the origins of terrestrial fungal ecologies.</title>
        <authorList>
            <person name="Chang Y."/>
            <person name="Wang Y."/>
            <person name="Mondo S."/>
            <person name="Ahrendt S."/>
            <person name="Andreopoulos W."/>
            <person name="Barry K."/>
            <person name="Beard J."/>
            <person name="Benny G.L."/>
            <person name="Blankenship S."/>
            <person name="Bonito G."/>
            <person name="Cuomo C."/>
            <person name="Desiro A."/>
            <person name="Gervers K.A."/>
            <person name="Hundley H."/>
            <person name="Kuo A."/>
            <person name="LaButti K."/>
            <person name="Lang B.F."/>
            <person name="Lipzen A."/>
            <person name="O'Donnell K."/>
            <person name="Pangilinan J."/>
            <person name="Reynolds N."/>
            <person name="Sandor L."/>
            <person name="Smith M.E."/>
            <person name="Tsang A."/>
            <person name="Grigoriev I.V."/>
            <person name="Stajich J.E."/>
            <person name="Spatafora J.W."/>
        </authorList>
    </citation>
    <scope>NUCLEOTIDE SEQUENCE</scope>
    <source>
        <strain evidence="6">RSA 2281</strain>
    </source>
</reference>
<dbReference type="GO" id="GO:0009102">
    <property type="term" value="P:biotin biosynthetic process"/>
    <property type="evidence" value="ECO:0007669"/>
    <property type="project" value="TreeGrafter"/>
</dbReference>
<keyword evidence="3 6" id="KW-0808">Transferase</keyword>